<dbReference type="EMBL" id="BAAATR010000003">
    <property type="protein sequence ID" value="GAA2232204.1"/>
    <property type="molecule type" value="Genomic_DNA"/>
</dbReference>
<feature type="region of interest" description="Disordered" evidence="1">
    <location>
        <begin position="1"/>
        <end position="108"/>
    </location>
</feature>
<feature type="compositionally biased region" description="Low complexity" evidence="1">
    <location>
        <begin position="41"/>
        <end position="52"/>
    </location>
</feature>
<name>A0ABN3DIL4_9ACTN</name>
<comment type="caution">
    <text evidence="2">The sequence shown here is derived from an EMBL/GenBank/DDBJ whole genome shotgun (WGS) entry which is preliminary data.</text>
</comment>
<keyword evidence="3" id="KW-1185">Reference proteome</keyword>
<dbReference type="Proteomes" id="UP001500305">
    <property type="component" value="Unassembled WGS sequence"/>
</dbReference>
<evidence type="ECO:0000313" key="3">
    <source>
        <dbReference type="Proteomes" id="UP001500305"/>
    </source>
</evidence>
<sequence>MTPRNPGRTVCDIPPGHTVRPVNRCTSEPKYRTSSTRQQLPSSGRSVGSPVSTARPVRLRTADGAPPGPSAARTTPPVECQLPGTGRSVGFPVSTGRPATPFLARHDR</sequence>
<gene>
    <name evidence="2" type="ORF">GCM10010430_10870</name>
</gene>
<organism evidence="2 3">
    <name type="scientific">Kitasatospora cystarginea</name>
    <dbReference type="NCBI Taxonomy" id="58350"/>
    <lineage>
        <taxon>Bacteria</taxon>
        <taxon>Bacillati</taxon>
        <taxon>Actinomycetota</taxon>
        <taxon>Actinomycetes</taxon>
        <taxon>Kitasatosporales</taxon>
        <taxon>Streptomycetaceae</taxon>
        <taxon>Kitasatospora</taxon>
    </lineage>
</organism>
<evidence type="ECO:0000256" key="1">
    <source>
        <dbReference type="SAM" id="MobiDB-lite"/>
    </source>
</evidence>
<protein>
    <submittedName>
        <fullName evidence="2">Uncharacterized protein</fullName>
    </submittedName>
</protein>
<accession>A0ABN3DIL4</accession>
<proteinExistence type="predicted"/>
<reference evidence="2 3" key="1">
    <citation type="journal article" date="2019" name="Int. J. Syst. Evol. Microbiol.">
        <title>The Global Catalogue of Microorganisms (GCM) 10K type strain sequencing project: providing services to taxonomists for standard genome sequencing and annotation.</title>
        <authorList>
            <consortium name="The Broad Institute Genomics Platform"/>
            <consortium name="The Broad Institute Genome Sequencing Center for Infectious Disease"/>
            <person name="Wu L."/>
            <person name="Ma J."/>
        </authorList>
    </citation>
    <scope>NUCLEOTIDE SEQUENCE [LARGE SCALE GENOMIC DNA]</scope>
    <source>
        <strain evidence="2 3">JCM 7356</strain>
    </source>
</reference>
<evidence type="ECO:0000313" key="2">
    <source>
        <dbReference type="EMBL" id="GAA2232204.1"/>
    </source>
</evidence>